<accession>A0A7X4YE04</accession>
<dbReference type="EMBL" id="JAAAPK010000008">
    <property type="protein sequence ID" value="NBC43465.1"/>
    <property type="molecule type" value="Genomic_DNA"/>
</dbReference>
<evidence type="ECO:0000313" key="2">
    <source>
        <dbReference type="Proteomes" id="UP000537825"/>
    </source>
</evidence>
<dbReference type="PRINTS" id="PR00081">
    <property type="entry name" value="GDHRDH"/>
</dbReference>
<dbReference type="InterPro" id="IPR002347">
    <property type="entry name" value="SDR_fam"/>
</dbReference>
<dbReference type="Pfam" id="PF00106">
    <property type="entry name" value="adh_short"/>
    <property type="match status" value="1"/>
</dbReference>
<dbReference type="InterPro" id="IPR036291">
    <property type="entry name" value="NAD(P)-bd_dom_sf"/>
</dbReference>
<reference evidence="1 2" key="1">
    <citation type="submission" date="2020-01" db="EMBL/GenBank/DDBJ databases">
        <title>The draft genome sequence of Corallococcus exiguus DSM 14696.</title>
        <authorList>
            <person name="Zhang X."/>
            <person name="Zhu H."/>
        </authorList>
    </citation>
    <scope>NUCLEOTIDE SEQUENCE [LARGE SCALE GENOMIC DNA]</scope>
    <source>
        <strain evidence="1 2">DSM 14696</strain>
    </source>
</reference>
<protein>
    <submittedName>
        <fullName evidence="1">SDR family NAD(P)-dependent oxidoreductase</fullName>
    </submittedName>
</protein>
<name>A0A7X4YE04_9BACT</name>
<comment type="caution">
    <text evidence="1">The sequence shown here is derived from an EMBL/GenBank/DDBJ whole genome shotgun (WGS) entry which is preliminary data.</text>
</comment>
<dbReference type="Gene3D" id="3.40.50.720">
    <property type="entry name" value="NAD(P)-binding Rossmann-like Domain"/>
    <property type="match status" value="1"/>
</dbReference>
<gene>
    <name evidence="1" type="ORF">GTZ93_27045</name>
</gene>
<keyword evidence="2" id="KW-1185">Reference proteome</keyword>
<dbReference type="RefSeq" id="WP_139920492.1">
    <property type="nucleotide sequence ID" value="NZ_CBCSLE010000077.1"/>
</dbReference>
<dbReference type="AlphaFoldDB" id="A0A7X4YE04"/>
<dbReference type="PANTHER" id="PTHR43431:SF7">
    <property type="entry name" value="OXIDOREDUCTASE, SHORT CHAIN DEHYDROGENASE_REDUCTASE FAMILY (AFU_ORTHOLOGUE AFUA_5G14000)"/>
    <property type="match status" value="1"/>
</dbReference>
<dbReference type="SUPFAM" id="SSF51735">
    <property type="entry name" value="NAD(P)-binding Rossmann-fold domains"/>
    <property type="match status" value="1"/>
</dbReference>
<evidence type="ECO:0000313" key="1">
    <source>
        <dbReference type="EMBL" id="NBC43465.1"/>
    </source>
</evidence>
<dbReference type="Proteomes" id="UP000537825">
    <property type="component" value="Unassembled WGS sequence"/>
</dbReference>
<proteinExistence type="predicted"/>
<dbReference type="PANTHER" id="PTHR43431">
    <property type="entry name" value="OXIDOREDUCTASE, SHORT CHAIN DEHYDROGENASE/REDUCTASE FAMILY (AFU_ORTHOLOGUE AFUA_5G14000)"/>
    <property type="match status" value="1"/>
</dbReference>
<sequence length="249" mass="26623">MTSSLKPTAVVVGVGAEQGLGAALCRKFASEGHHVLVAGRTREKLDRVVAGLTASGGSGEAVVSDATREEDVARLFDRALAPGAGFAPVDLVVFNAGNNRQVPFRDLDAATFEDFWRVGCFGGFLVGREAARRLVPLGRGTVIFTGASASLRGRAGFTHFAAAKAGLRMISQGMAREFGPQGLHVAHVLIDGGIDGERLHTLAPERVKALGEDGLLHIDAIAETYWQLHRQHRSAWTQEVDLRPFKESF</sequence>
<organism evidence="1 2">
    <name type="scientific">Corallococcus exiguus</name>
    <dbReference type="NCBI Taxonomy" id="83462"/>
    <lineage>
        <taxon>Bacteria</taxon>
        <taxon>Pseudomonadati</taxon>
        <taxon>Myxococcota</taxon>
        <taxon>Myxococcia</taxon>
        <taxon>Myxococcales</taxon>
        <taxon>Cystobacterineae</taxon>
        <taxon>Myxococcaceae</taxon>
        <taxon>Corallococcus</taxon>
    </lineage>
</organism>